<gene>
    <name evidence="8 9 10 11" type="primary">PRSS51</name>
</gene>
<evidence type="ECO:0000313" key="10">
    <source>
        <dbReference type="RefSeq" id="XP_060040904.1"/>
    </source>
</evidence>
<dbReference type="InterPro" id="IPR001314">
    <property type="entry name" value="Peptidase_S1A"/>
</dbReference>
<evidence type="ECO:0000313" key="11">
    <source>
        <dbReference type="RefSeq" id="XP_060040905.1"/>
    </source>
</evidence>
<evidence type="ECO:0000256" key="1">
    <source>
        <dbReference type="ARBA" id="ARBA00022670"/>
    </source>
</evidence>
<dbReference type="PANTHER" id="PTHR24252:SF7">
    <property type="entry name" value="HYALIN"/>
    <property type="match status" value="1"/>
</dbReference>
<evidence type="ECO:0000256" key="5">
    <source>
        <dbReference type="SAM" id="SignalP"/>
    </source>
</evidence>
<dbReference type="PRINTS" id="PR00722">
    <property type="entry name" value="CHYMOTRYPSIN"/>
</dbReference>
<reference evidence="7 8" key="1">
    <citation type="submission" date="2025-05" db="UniProtKB">
        <authorList>
            <consortium name="RefSeq"/>
        </authorList>
    </citation>
    <scope>NUCLEOTIDE SEQUENCE [LARGE SCALE GENOMIC DNA]</scope>
</reference>
<dbReference type="RefSeq" id="XP_060040902.1">
    <property type="nucleotide sequence ID" value="XM_060184919.1"/>
</dbReference>
<dbReference type="RefSeq" id="XP_060040903.1">
    <property type="nucleotide sequence ID" value="XM_060184920.1"/>
</dbReference>
<evidence type="ECO:0000256" key="4">
    <source>
        <dbReference type="ARBA" id="ARBA00023157"/>
    </source>
</evidence>
<keyword evidence="3" id="KW-0720">Serine protease</keyword>
<feature type="chain" id="PRO_5045025516" evidence="5">
    <location>
        <begin position="22"/>
        <end position="221"/>
    </location>
</feature>
<name>A0ABM3WWF5_ERIEU</name>
<dbReference type="Proteomes" id="UP001652624">
    <property type="component" value="Chromosome 2"/>
</dbReference>
<sequence length="221" mass="25719">MSLKHLCGGSIIHPWWVLTAAHCFPKTLLEIATEDITVVMGTRTFSDGFLERKHVQKIIVHRNYTPAQPDNDLSLLLLATPIQINNFQMPVCLQQEEKSWHRCWMVEWRAVYDRHDNWHMYLQKLRLVQISWRKCNKRVGQLSRNMLCAWKEPGTKGKCQGDSGAPMVCATRGTQRLFQVGVFSWGIRTGFRGRPGMFMSVTQFIPWIQEETEKEGRPYNV</sequence>
<keyword evidence="2" id="KW-0378">Hydrolase</keyword>
<dbReference type="InterPro" id="IPR043504">
    <property type="entry name" value="Peptidase_S1_PA_chymotrypsin"/>
</dbReference>
<dbReference type="PROSITE" id="PS50240">
    <property type="entry name" value="TRYPSIN_DOM"/>
    <property type="match status" value="1"/>
</dbReference>
<keyword evidence="4" id="KW-1015">Disulfide bond</keyword>
<dbReference type="SUPFAM" id="SSF50494">
    <property type="entry name" value="Trypsin-like serine proteases"/>
    <property type="match status" value="1"/>
</dbReference>
<evidence type="ECO:0000259" key="6">
    <source>
        <dbReference type="PROSITE" id="PS50240"/>
    </source>
</evidence>
<organism evidence="7 9">
    <name type="scientific">Erinaceus europaeus</name>
    <name type="common">Western European hedgehog</name>
    <dbReference type="NCBI Taxonomy" id="9365"/>
    <lineage>
        <taxon>Eukaryota</taxon>
        <taxon>Metazoa</taxon>
        <taxon>Chordata</taxon>
        <taxon>Craniata</taxon>
        <taxon>Vertebrata</taxon>
        <taxon>Euteleostomi</taxon>
        <taxon>Mammalia</taxon>
        <taxon>Eutheria</taxon>
        <taxon>Laurasiatheria</taxon>
        <taxon>Eulipotyphla</taxon>
        <taxon>Erinaceidae</taxon>
        <taxon>Erinaceinae</taxon>
        <taxon>Erinaceus</taxon>
    </lineage>
</organism>
<keyword evidence="5" id="KW-0732">Signal</keyword>
<dbReference type="Pfam" id="PF00089">
    <property type="entry name" value="Trypsin"/>
    <property type="match status" value="1"/>
</dbReference>
<dbReference type="PROSITE" id="PS00134">
    <property type="entry name" value="TRYPSIN_HIS"/>
    <property type="match status" value="1"/>
</dbReference>
<dbReference type="PANTHER" id="PTHR24252">
    <property type="entry name" value="ACROSIN-RELATED"/>
    <property type="match status" value="1"/>
</dbReference>
<accession>A0ABM3WWF5</accession>
<dbReference type="CDD" id="cd00190">
    <property type="entry name" value="Tryp_SPc"/>
    <property type="match status" value="1"/>
</dbReference>
<dbReference type="Gene3D" id="2.40.10.10">
    <property type="entry name" value="Trypsin-like serine proteases"/>
    <property type="match status" value="2"/>
</dbReference>
<dbReference type="InterPro" id="IPR009003">
    <property type="entry name" value="Peptidase_S1_PA"/>
</dbReference>
<dbReference type="SMART" id="SM00020">
    <property type="entry name" value="Tryp_SPc"/>
    <property type="match status" value="1"/>
</dbReference>
<evidence type="ECO:0000256" key="2">
    <source>
        <dbReference type="ARBA" id="ARBA00022801"/>
    </source>
</evidence>
<feature type="domain" description="Peptidase S1" evidence="6">
    <location>
        <begin position="1"/>
        <end position="213"/>
    </location>
</feature>
<feature type="signal peptide" evidence="5">
    <location>
        <begin position="1"/>
        <end position="21"/>
    </location>
</feature>
<dbReference type="RefSeq" id="XP_060040905.1">
    <property type="nucleotide sequence ID" value="XM_060184922.1"/>
</dbReference>
<dbReference type="InterPro" id="IPR001254">
    <property type="entry name" value="Trypsin_dom"/>
</dbReference>
<keyword evidence="1" id="KW-0645">Protease</keyword>
<evidence type="ECO:0000313" key="9">
    <source>
        <dbReference type="RefSeq" id="XP_060040903.1"/>
    </source>
</evidence>
<dbReference type="GeneID" id="103108360"/>
<proteinExistence type="predicted"/>
<dbReference type="RefSeq" id="XP_060040904.1">
    <property type="nucleotide sequence ID" value="XM_060184921.1"/>
</dbReference>
<keyword evidence="7" id="KW-1185">Reference proteome</keyword>
<evidence type="ECO:0000313" key="8">
    <source>
        <dbReference type="RefSeq" id="XP_060040902.1"/>
    </source>
</evidence>
<evidence type="ECO:0000256" key="3">
    <source>
        <dbReference type="ARBA" id="ARBA00022825"/>
    </source>
</evidence>
<protein>
    <submittedName>
        <fullName evidence="8 9">Serine protease-like protein 51 isoform X1</fullName>
    </submittedName>
</protein>
<evidence type="ECO:0000313" key="7">
    <source>
        <dbReference type="Proteomes" id="UP001652624"/>
    </source>
</evidence>
<dbReference type="InterPro" id="IPR018114">
    <property type="entry name" value="TRYPSIN_HIS"/>
</dbReference>